<gene>
    <name evidence="1" type="ORF">CC1G_14886</name>
</gene>
<keyword evidence="2" id="KW-1185">Reference proteome</keyword>
<name>D6RNJ9_COPC7</name>
<dbReference type="HOGENOM" id="CLU_1488942_0_0_1"/>
<accession>D6RNJ9</accession>
<proteinExistence type="predicted"/>
<dbReference type="Proteomes" id="UP000001861">
    <property type="component" value="Unassembled WGS sequence"/>
</dbReference>
<dbReference type="InParanoid" id="D6RNJ9"/>
<reference evidence="1 2" key="1">
    <citation type="journal article" date="2010" name="Proc. Natl. Acad. Sci. U.S.A.">
        <title>Insights into evolution of multicellular fungi from the assembled chromosomes of the mushroom Coprinopsis cinerea (Coprinus cinereus).</title>
        <authorList>
            <person name="Stajich J.E."/>
            <person name="Wilke S.K."/>
            <person name="Ahren D."/>
            <person name="Au C.H."/>
            <person name="Birren B.W."/>
            <person name="Borodovsky M."/>
            <person name="Burns C."/>
            <person name="Canback B."/>
            <person name="Casselton L.A."/>
            <person name="Cheng C.K."/>
            <person name="Deng J."/>
            <person name="Dietrich F.S."/>
            <person name="Fargo D.C."/>
            <person name="Farman M.L."/>
            <person name="Gathman A.C."/>
            <person name="Goldberg J."/>
            <person name="Guigo R."/>
            <person name="Hoegger P.J."/>
            <person name="Hooker J.B."/>
            <person name="Huggins A."/>
            <person name="James T.Y."/>
            <person name="Kamada T."/>
            <person name="Kilaru S."/>
            <person name="Kodira C."/>
            <person name="Kues U."/>
            <person name="Kupfer D."/>
            <person name="Kwan H.S."/>
            <person name="Lomsadze A."/>
            <person name="Li W."/>
            <person name="Lilly W.W."/>
            <person name="Ma L.J."/>
            <person name="Mackey A.J."/>
            <person name="Manning G."/>
            <person name="Martin F."/>
            <person name="Muraguchi H."/>
            <person name="Natvig D.O."/>
            <person name="Palmerini H."/>
            <person name="Ramesh M.A."/>
            <person name="Rehmeyer C.J."/>
            <person name="Roe B.A."/>
            <person name="Shenoy N."/>
            <person name="Stanke M."/>
            <person name="Ter-Hovhannisyan V."/>
            <person name="Tunlid A."/>
            <person name="Velagapudi R."/>
            <person name="Vision T.J."/>
            <person name="Zeng Q."/>
            <person name="Zolan M.E."/>
            <person name="Pukkila P.J."/>
        </authorList>
    </citation>
    <scope>NUCLEOTIDE SEQUENCE [LARGE SCALE GENOMIC DNA]</scope>
    <source>
        <strain evidence="2">Okayama-7 / 130 / ATCC MYA-4618 / FGSC 9003</strain>
    </source>
</reference>
<evidence type="ECO:0000313" key="2">
    <source>
        <dbReference type="Proteomes" id="UP000001861"/>
    </source>
</evidence>
<dbReference type="KEGG" id="cci:CC1G_14886"/>
<dbReference type="RefSeq" id="XP_002910909.1">
    <property type="nucleotide sequence ID" value="XM_002910863.1"/>
</dbReference>
<evidence type="ECO:0000313" key="1">
    <source>
        <dbReference type="EMBL" id="EFI27415.1"/>
    </source>
</evidence>
<dbReference type="VEuPathDB" id="FungiDB:CC1G_14886"/>
<protein>
    <submittedName>
        <fullName evidence="1">Uncharacterized protein</fullName>
    </submittedName>
</protein>
<dbReference type="EMBL" id="AACS02000007">
    <property type="protein sequence ID" value="EFI27415.1"/>
    <property type="molecule type" value="Genomic_DNA"/>
</dbReference>
<dbReference type="AlphaFoldDB" id="D6RNJ9"/>
<sequence>MKKTIDPRLHSPEIDFLPLAILGRCSDHLVEIIVFCGNHTATSVHRFRGLFRPFGIPFGLNVPVVHEDKENIFRSSIGLRTEPAVEGPHPLLPSTADGASPFGLNLNTNIDFAYIDHHGSHLCNRHANLPRALTGGSLGSRRRPHPAGIGGCDGSKDGIQFESWGTCYCCTLDPMHEYLLL</sequence>
<organism evidence="1 2">
    <name type="scientific">Coprinopsis cinerea (strain Okayama-7 / 130 / ATCC MYA-4618 / FGSC 9003)</name>
    <name type="common">Inky cap fungus</name>
    <name type="synonym">Hormographiella aspergillata</name>
    <dbReference type="NCBI Taxonomy" id="240176"/>
    <lineage>
        <taxon>Eukaryota</taxon>
        <taxon>Fungi</taxon>
        <taxon>Dikarya</taxon>
        <taxon>Basidiomycota</taxon>
        <taxon>Agaricomycotina</taxon>
        <taxon>Agaricomycetes</taxon>
        <taxon>Agaricomycetidae</taxon>
        <taxon>Agaricales</taxon>
        <taxon>Agaricineae</taxon>
        <taxon>Psathyrellaceae</taxon>
        <taxon>Coprinopsis</taxon>
    </lineage>
</organism>
<dbReference type="GeneID" id="9379013"/>
<comment type="caution">
    <text evidence="1">The sequence shown here is derived from an EMBL/GenBank/DDBJ whole genome shotgun (WGS) entry which is preliminary data.</text>
</comment>